<evidence type="ECO:0000256" key="2">
    <source>
        <dbReference type="ARBA" id="ARBA00000711"/>
    </source>
</evidence>
<evidence type="ECO:0000256" key="4">
    <source>
        <dbReference type="ARBA" id="ARBA00003889"/>
    </source>
</evidence>
<evidence type="ECO:0000256" key="12">
    <source>
        <dbReference type="ARBA" id="ARBA00022741"/>
    </source>
</evidence>
<feature type="binding site" evidence="19">
    <location>
        <begin position="50"/>
        <end position="53"/>
    </location>
    <ligand>
        <name>GTP</name>
        <dbReference type="ChEBI" id="CHEBI:37565"/>
    </ligand>
</feature>
<keyword evidence="11" id="KW-0808">Transferase</keyword>
<comment type="catalytic activity">
    <reaction evidence="2">
        <text>adenosylcob(III)inamide phosphate + GTP + H(+) = adenosylcob(III)inamide-GDP + diphosphate</text>
        <dbReference type="Rhea" id="RHEA:22712"/>
        <dbReference type="ChEBI" id="CHEBI:15378"/>
        <dbReference type="ChEBI" id="CHEBI:33019"/>
        <dbReference type="ChEBI" id="CHEBI:37565"/>
        <dbReference type="ChEBI" id="CHEBI:58502"/>
        <dbReference type="ChEBI" id="CHEBI:60487"/>
        <dbReference type="EC" id="2.7.7.62"/>
    </reaction>
</comment>
<evidence type="ECO:0000313" key="21">
    <source>
        <dbReference type="Proteomes" id="UP001144256"/>
    </source>
</evidence>
<keyword evidence="10" id="KW-0169">Cobalamin biosynthesis</keyword>
<keyword evidence="13 20" id="KW-0418">Kinase</keyword>
<evidence type="ECO:0000256" key="18">
    <source>
        <dbReference type="PIRSR" id="PIRSR006135-1"/>
    </source>
</evidence>
<evidence type="ECO:0000256" key="13">
    <source>
        <dbReference type="ARBA" id="ARBA00022777"/>
    </source>
</evidence>
<dbReference type="GO" id="GO:0009236">
    <property type="term" value="P:cobalamin biosynthetic process"/>
    <property type="evidence" value="ECO:0007669"/>
    <property type="project" value="UniProtKB-KW"/>
</dbReference>
<evidence type="ECO:0000256" key="6">
    <source>
        <dbReference type="ARBA" id="ARBA00005159"/>
    </source>
</evidence>
<feature type="binding site" evidence="19">
    <location>
        <position position="83"/>
    </location>
    <ligand>
        <name>GTP</name>
        <dbReference type="ChEBI" id="CHEBI:37565"/>
    </ligand>
</feature>
<comment type="pathway">
    <text evidence="6">Cofactor biosynthesis; adenosylcobalamin biosynthesis; adenosylcobalamin from cob(II)yrinate a,c-diamide: step 5/7.</text>
</comment>
<comment type="caution">
    <text evidence="20">The sequence shown here is derived from an EMBL/GenBank/DDBJ whole genome shotgun (WGS) entry which is preliminary data.</text>
</comment>
<dbReference type="InterPro" id="IPR027417">
    <property type="entry name" value="P-loop_NTPase"/>
</dbReference>
<reference evidence="20" key="1">
    <citation type="submission" date="2022-06" db="EMBL/GenBank/DDBJ databases">
        <title>Vallitalea longa sp. nov., an anaerobic bacterium isolated from marine sediment.</title>
        <authorList>
            <person name="Hirano S."/>
            <person name="Terahara T."/>
            <person name="Mori K."/>
            <person name="Hamada M."/>
            <person name="Matsumoto R."/>
            <person name="Kobayashi T."/>
        </authorList>
    </citation>
    <scope>NUCLEOTIDE SEQUENCE</scope>
    <source>
        <strain evidence="20">SH18-1</strain>
    </source>
</reference>
<dbReference type="Gene3D" id="3.40.50.300">
    <property type="entry name" value="P-loop containing nucleotide triphosphate hydrolases"/>
    <property type="match status" value="1"/>
</dbReference>
<feature type="binding site" evidence="19">
    <location>
        <begin position="8"/>
        <end position="15"/>
    </location>
    <ligand>
        <name>GTP</name>
        <dbReference type="ChEBI" id="CHEBI:37565"/>
    </ligand>
</feature>
<dbReference type="AlphaFoldDB" id="A0A9W6DHY3"/>
<dbReference type="NCBIfam" id="NF004469">
    <property type="entry name" value="PRK05800.1"/>
    <property type="match status" value="1"/>
</dbReference>
<dbReference type="PIRSF" id="PIRSF006135">
    <property type="entry name" value="CobU"/>
    <property type="match status" value="1"/>
</dbReference>
<dbReference type="RefSeq" id="WP_281819453.1">
    <property type="nucleotide sequence ID" value="NZ_BRLB01000025.1"/>
</dbReference>
<evidence type="ECO:0000256" key="9">
    <source>
        <dbReference type="ARBA" id="ARBA00012523"/>
    </source>
</evidence>
<comment type="function">
    <text evidence="4">Catalyzes ATP-dependent phosphorylation of adenosylcobinamide and addition of GMP to adenosylcobinamide phosphate.</text>
</comment>
<dbReference type="Pfam" id="PF02283">
    <property type="entry name" value="CobU"/>
    <property type="match status" value="1"/>
</dbReference>
<accession>A0A9W6DHY3</accession>
<comment type="catalytic activity">
    <reaction evidence="1">
        <text>adenosylcob(III)inamide + ATP = adenosylcob(III)inamide phosphate + ADP + H(+)</text>
        <dbReference type="Rhea" id="RHEA:15769"/>
        <dbReference type="ChEBI" id="CHEBI:2480"/>
        <dbReference type="ChEBI" id="CHEBI:15378"/>
        <dbReference type="ChEBI" id="CHEBI:30616"/>
        <dbReference type="ChEBI" id="CHEBI:58502"/>
        <dbReference type="ChEBI" id="CHEBI:456216"/>
        <dbReference type="EC" id="2.7.1.156"/>
    </reaction>
</comment>
<organism evidence="20 21">
    <name type="scientific">Vallitalea longa</name>
    <dbReference type="NCBI Taxonomy" id="2936439"/>
    <lineage>
        <taxon>Bacteria</taxon>
        <taxon>Bacillati</taxon>
        <taxon>Bacillota</taxon>
        <taxon>Clostridia</taxon>
        <taxon>Lachnospirales</taxon>
        <taxon>Vallitaleaceae</taxon>
        <taxon>Vallitalea</taxon>
    </lineage>
</organism>
<keyword evidence="14" id="KW-0067">ATP-binding</keyword>
<dbReference type="GO" id="GO:0043752">
    <property type="term" value="F:adenosylcobinamide kinase activity"/>
    <property type="evidence" value="ECO:0007669"/>
    <property type="project" value="UniProtKB-EC"/>
</dbReference>
<feature type="active site" description="GMP-histidine intermediate" evidence="18">
    <location>
        <position position="49"/>
    </location>
</feature>
<dbReference type="EC" id="2.7.7.62" evidence="9"/>
<evidence type="ECO:0000256" key="19">
    <source>
        <dbReference type="PIRSR" id="PIRSR006135-2"/>
    </source>
</evidence>
<keyword evidence="15 19" id="KW-0342">GTP-binding</keyword>
<evidence type="ECO:0000256" key="14">
    <source>
        <dbReference type="ARBA" id="ARBA00022840"/>
    </source>
</evidence>
<dbReference type="EC" id="2.7.1.156" evidence="8"/>
<keyword evidence="12 19" id="KW-0547">Nucleotide-binding</keyword>
<evidence type="ECO:0000313" key="20">
    <source>
        <dbReference type="EMBL" id="GKX32057.1"/>
    </source>
</evidence>
<evidence type="ECO:0000256" key="8">
    <source>
        <dbReference type="ARBA" id="ARBA00012016"/>
    </source>
</evidence>
<dbReference type="EMBL" id="BRLB01000025">
    <property type="protein sequence ID" value="GKX32057.1"/>
    <property type="molecule type" value="Genomic_DNA"/>
</dbReference>
<gene>
    <name evidence="20" type="primary">cobU</name>
    <name evidence="20" type="ORF">SH1V18_45370</name>
</gene>
<dbReference type="InterPro" id="IPR003203">
    <property type="entry name" value="CobU/CobP"/>
</dbReference>
<evidence type="ECO:0000256" key="5">
    <source>
        <dbReference type="ARBA" id="ARBA00004692"/>
    </source>
</evidence>
<dbReference type="CDD" id="cd00544">
    <property type="entry name" value="CobU"/>
    <property type="match status" value="1"/>
</dbReference>
<name>A0A9W6DHY3_9FIRM</name>
<dbReference type="GO" id="GO:0005525">
    <property type="term" value="F:GTP binding"/>
    <property type="evidence" value="ECO:0007669"/>
    <property type="project" value="UniProtKB-KW"/>
</dbReference>
<evidence type="ECO:0000256" key="3">
    <source>
        <dbReference type="ARBA" id="ARBA00001522"/>
    </source>
</evidence>
<dbReference type="SUPFAM" id="SSF52540">
    <property type="entry name" value="P-loop containing nucleoside triphosphate hydrolases"/>
    <property type="match status" value="1"/>
</dbReference>
<feature type="binding site" evidence="19">
    <location>
        <begin position="33"/>
        <end position="35"/>
    </location>
    <ligand>
        <name>GTP</name>
        <dbReference type="ChEBI" id="CHEBI:37565"/>
    </ligand>
</feature>
<dbReference type="PANTHER" id="PTHR34848">
    <property type="match status" value="1"/>
</dbReference>
<feature type="binding site" evidence="19">
    <location>
        <position position="61"/>
    </location>
    <ligand>
        <name>GTP</name>
        <dbReference type="ChEBI" id="CHEBI:37565"/>
    </ligand>
</feature>
<dbReference type="Proteomes" id="UP001144256">
    <property type="component" value="Unassembled WGS sequence"/>
</dbReference>
<protein>
    <recommendedName>
        <fullName evidence="16">Adenosylcobinamide kinase</fullName>
        <ecNumber evidence="8">2.7.1.156</ecNumber>
        <ecNumber evidence="9">2.7.7.62</ecNumber>
    </recommendedName>
    <alternativeName>
        <fullName evidence="17">Adenosylcobinamide-phosphate guanylyltransferase</fullName>
    </alternativeName>
</protein>
<dbReference type="GO" id="GO:0008820">
    <property type="term" value="F:cobinamide phosphate guanylyltransferase activity"/>
    <property type="evidence" value="ECO:0007669"/>
    <property type="project" value="UniProtKB-EC"/>
</dbReference>
<evidence type="ECO:0000256" key="17">
    <source>
        <dbReference type="ARBA" id="ARBA00030571"/>
    </source>
</evidence>
<evidence type="ECO:0000256" key="16">
    <source>
        <dbReference type="ARBA" id="ARBA00029570"/>
    </source>
</evidence>
<keyword evidence="21" id="KW-1185">Reference proteome</keyword>
<evidence type="ECO:0000256" key="10">
    <source>
        <dbReference type="ARBA" id="ARBA00022573"/>
    </source>
</evidence>
<comment type="catalytic activity">
    <reaction evidence="3">
        <text>adenosylcob(III)inamide + GTP = adenosylcob(III)inamide phosphate + GDP + H(+)</text>
        <dbReference type="Rhea" id="RHEA:15765"/>
        <dbReference type="ChEBI" id="CHEBI:2480"/>
        <dbReference type="ChEBI" id="CHEBI:15378"/>
        <dbReference type="ChEBI" id="CHEBI:37565"/>
        <dbReference type="ChEBI" id="CHEBI:58189"/>
        <dbReference type="ChEBI" id="CHEBI:58502"/>
        <dbReference type="EC" id="2.7.1.156"/>
    </reaction>
</comment>
<evidence type="ECO:0000256" key="7">
    <source>
        <dbReference type="ARBA" id="ARBA00007490"/>
    </source>
</evidence>
<dbReference type="GO" id="GO:0005524">
    <property type="term" value="F:ATP binding"/>
    <property type="evidence" value="ECO:0007669"/>
    <property type="project" value="UniProtKB-KW"/>
</dbReference>
<proteinExistence type="inferred from homology"/>
<comment type="similarity">
    <text evidence="7">Belongs to the CobU/CobP family.</text>
</comment>
<sequence>MGITMVTGGARSGKSSYGEQLAKERGKRIAYIATAVVTDKDMEERVRKHKESRPKEWVTIERYKGFDDVDKEIVEQTDLFFLDCITTMVTNLMFDKDIDYDTCSNEDIQMVEDYVFSEVDKLLDFMSDNNKDIILITNEVGMGLVPAYRLGSIFRDIAGRVNQYLAGRADEVYFMVSSLPMKIKGDDR</sequence>
<evidence type="ECO:0000256" key="15">
    <source>
        <dbReference type="ARBA" id="ARBA00023134"/>
    </source>
</evidence>
<evidence type="ECO:0000256" key="1">
    <source>
        <dbReference type="ARBA" id="ARBA00000312"/>
    </source>
</evidence>
<comment type="pathway">
    <text evidence="5">Cofactor biosynthesis; adenosylcobalamin biosynthesis; adenosylcobalamin from cob(II)yrinate a,c-diamide: step 6/7.</text>
</comment>
<dbReference type="PANTHER" id="PTHR34848:SF1">
    <property type="entry name" value="BIFUNCTIONAL ADENOSYLCOBALAMIN BIOSYNTHESIS PROTEIN COBU"/>
    <property type="match status" value="1"/>
</dbReference>
<evidence type="ECO:0000256" key="11">
    <source>
        <dbReference type="ARBA" id="ARBA00022679"/>
    </source>
</evidence>